<dbReference type="PANTHER" id="PTHR11954:SF6">
    <property type="entry name" value="MACROPHAGE MIGRATION INHIBITORY FACTOR"/>
    <property type="match status" value="1"/>
</dbReference>
<keyword evidence="4" id="KW-0964">Secreted</keyword>
<evidence type="ECO:0000256" key="11">
    <source>
        <dbReference type="ARBA" id="ARBA00041912"/>
    </source>
</evidence>
<dbReference type="GO" id="GO:0050178">
    <property type="term" value="F:phenylpyruvate tautomerase activity"/>
    <property type="evidence" value="ECO:0007669"/>
    <property type="project" value="UniProtKB-EC"/>
</dbReference>
<organism evidence="13">
    <name type="scientific">Amblyomma aureolatum</name>
    <dbReference type="NCBI Taxonomy" id="187763"/>
    <lineage>
        <taxon>Eukaryota</taxon>
        <taxon>Metazoa</taxon>
        <taxon>Ecdysozoa</taxon>
        <taxon>Arthropoda</taxon>
        <taxon>Chelicerata</taxon>
        <taxon>Arachnida</taxon>
        <taxon>Acari</taxon>
        <taxon>Parasitiformes</taxon>
        <taxon>Ixodida</taxon>
        <taxon>Ixodoidea</taxon>
        <taxon>Ixodidae</taxon>
        <taxon>Amblyomminae</taxon>
        <taxon>Amblyomma</taxon>
    </lineage>
</organism>
<dbReference type="InterPro" id="IPR019829">
    <property type="entry name" value="Macrophage_inhib_fac_CS"/>
</dbReference>
<dbReference type="EMBL" id="GFAC01005929">
    <property type="protein sequence ID" value="JAT93259.1"/>
    <property type="molecule type" value="mRNA"/>
</dbReference>
<keyword evidence="3" id="KW-0202">Cytokine</keyword>
<reference evidence="13" key="1">
    <citation type="journal article" date="2017" name="Front. Cell. Infect. Microbiol.">
        <title>The Distinct Transcriptional Response of the Midgut of Amblyomma sculptum and Amblyomma aureolatum Ticks to Rickettsia rickettsii Correlates to Their Differences in Susceptibility to Infection.</title>
        <authorList>
            <person name="Martins L.A."/>
            <person name="Galletti M.F.B.M."/>
            <person name="Ribeiro J.M."/>
            <person name="Fujita A."/>
            <person name="Costa F.B."/>
            <person name="Labruna M.B."/>
            <person name="Daffre S."/>
            <person name="Fogaca A.C."/>
        </authorList>
    </citation>
    <scope>NUCLEOTIDE SEQUENCE</scope>
</reference>
<dbReference type="InterPro" id="IPR001398">
    <property type="entry name" value="Macrophage_inhib_fac"/>
</dbReference>
<dbReference type="GO" id="GO:0005615">
    <property type="term" value="C:extracellular space"/>
    <property type="evidence" value="ECO:0007669"/>
    <property type="project" value="UniProtKB-KW"/>
</dbReference>
<comment type="similarity">
    <text evidence="2">Belongs to the MIF family.</text>
</comment>
<dbReference type="GO" id="GO:0005125">
    <property type="term" value="F:cytokine activity"/>
    <property type="evidence" value="ECO:0007669"/>
    <property type="project" value="UniProtKB-KW"/>
</dbReference>
<comment type="catalytic activity">
    <reaction evidence="7">
        <text>L-dopachrome = 5,6-dihydroxyindole-2-carboxylate</text>
        <dbReference type="Rhea" id="RHEA:13041"/>
        <dbReference type="ChEBI" id="CHEBI:16875"/>
        <dbReference type="ChEBI" id="CHEBI:57509"/>
        <dbReference type="EC" id="5.3.3.12"/>
    </reaction>
</comment>
<feature type="non-terminal residue" evidence="13">
    <location>
        <position position="156"/>
    </location>
</feature>
<evidence type="ECO:0000256" key="7">
    <source>
        <dbReference type="ARBA" id="ARBA00036823"/>
    </source>
</evidence>
<dbReference type="Pfam" id="PF01187">
    <property type="entry name" value="MIF"/>
    <property type="match status" value="1"/>
</dbReference>
<dbReference type="AlphaFoldDB" id="A0A1E1X1V9"/>
<comment type="catalytic activity">
    <reaction evidence="6">
        <text>3-phenylpyruvate = enol-phenylpyruvate</text>
        <dbReference type="Rhea" id="RHEA:17097"/>
        <dbReference type="ChEBI" id="CHEBI:16815"/>
        <dbReference type="ChEBI" id="CHEBI:18005"/>
        <dbReference type="EC" id="5.3.2.1"/>
    </reaction>
</comment>
<protein>
    <recommendedName>
        <fullName evidence="12">L-dopachrome isomerase</fullName>
        <ecNumber evidence="9">5.3.2.1</ecNumber>
        <ecNumber evidence="8">5.3.3.12</ecNumber>
    </recommendedName>
    <alternativeName>
        <fullName evidence="10">L-dopachrome tautomerase</fullName>
    </alternativeName>
    <alternativeName>
        <fullName evidence="11">Phenylpyruvate tautomerase</fullName>
    </alternativeName>
</protein>
<evidence type="ECO:0000256" key="8">
    <source>
        <dbReference type="ARBA" id="ARBA00038932"/>
    </source>
</evidence>
<evidence type="ECO:0000256" key="5">
    <source>
        <dbReference type="ARBA" id="ARBA00023235"/>
    </source>
</evidence>
<dbReference type="EC" id="5.3.3.12" evidence="8"/>
<proteinExistence type="evidence at transcript level"/>
<dbReference type="EC" id="5.3.2.1" evidence="9"/>
<evidence type="ECO:0000256" key="6">
    <source>
        <dbReference type="ARBA" id="ARBA00036735"/>
    </source>
</evidence>
<dbReference type="PANTHER" id="PTHR11954">
    <property type="entry name" value="D-DOPACHROME DECARBOXYLASE"/>
    <property type="match status" value="1"/>
</dbReference>
<sequence length="156" mass="17154">MPTLTINTNVPASKIPNDFLKATAKVVADSLGKPLSYVVVHISPDQLLSFGGTDEPCAIANLYSIGCLSPKENKKHSAVLFEHIEKTLGIKENRSIHFSLEKLPQNIMSFCRVHGYCGPMATSWLPQSTLRGKNWRNATAHRTRTALVCLHLTTGQ</sequence>
<evidence type="ECO:0000256" key="9">
    <source>
        <dbReference type="ARBA" id="ARBA00039086"/>
    </source>
</evidence>
<evidence type="ECO:0000256" key="3">
    <source>
        <dbReference type="ARBA" id="ARBA00022514"/>
    </source>
</evidence>
<name>A0A1E1X1V9_9ACAR</name>
<dbReference type="GO" id="GO:0004167">
    <property type="term" value="F:dopachrome isomerase activity"/>
    <property type="evidence" value="ECO:0007669"/>
    <property type="project" value="UniProtKB-EC"/>
</dbReference>
<comment type="subcellular location">
    <subcellularLocation>
        <location evidence="1">Secreted</location>
    </subcellularLocation>
</comment>
<dbReference type="Gene3D" id="3.30.429.10">
    <property type="entry name" value="Macrophage Migration Inhibitory Factor"/>
    <property type="match status" value="1"/>
</dbReference>
<accession>A0A1E1X1V9</accession>
<dbReference type="SUPFAM" id="SSF55331">
    <property type="entry name" value="Tautomerase/MIF"/>
    <property type="match status" value="1"/>
</dbReference>
<evidence type="ECO:0000256" key="1">
    <source>
        <dbReference type="ARBA" id="ARBA00004613"/>
    </source>
</evidence>
<evidence type="ECO:0000313" key="13">
    <source>
        <dbReference type="EMBL" id="JAT93259.1"/>
    </source>
</evidence>
<dbReference type="InterPro" id="IPR014347">
    <property type="entry name" value="Tautomerase/MIF_sf"/>
</dbReference>
<evidence type="ECO:0000256" key="4">
    <source>
        <dbReference type="ARBA" id="ARBA00022525"/>
    </source>
</evidence>
<dbReference type="PROSITE" id="PS01158">
    <property type="entry name" value="MIF"/>
    <property type="match status" value="1"/>
</dbReference>
<evidence type="ECO:0000256" key="2">
    <source>
        <dbReference type="ARBA" id="ARBA00005851"/>
    </source>
</evidence>
<evidence type="ECO:0000256" key="10">
    <source>
        <dbReference type="ARBA" id="ARBA00041631"/>
    </source>
</evidence>
<keyword evidence="5" id="KW-0413">Isomerase</keyword>
<evidence type="ECO:0000256" key="12">
    <source>
        <dbReference type="ARBA" id="ARBA00042730"/>
    </source>
</evidence>